<evidence type="ECO:0000313" key="1">
    <source>
        <dbReference type="EMBL" id="GGR20269.1"/>
    </source>
</evidence>
<comment type="caution">
    <text evidence="1">The sequence shown here is derived from an EMBL/GenBank/DDBJ whole genome shotgun (WGS) entry which is preliminary data.</text>
</comment>
<dbReference type="AlphaFoldDB" id="A0A918CES3"/>
<accession>A0A918CES3</accession>
<sequence length="102" mass="10626">MKAIPSQTSGIWIASPSASATIAHTSARCSFGALAERFAVLVDTMGSFPDGRRAAAASRRLLVACRSAGESASIRTPDASCRAMARDRVRAVNPLAAPRPRA</sequence>
<proteinExistence type="predicted"/>
<reference evidence="1" key="1">
    <citation type="journal article" date="2014" name="Int. J. Syst. Evol. Microbiol.">
        <title>Complete genome sequence of Corynebacterium casei LMG S-19264T (=DSM 44701T), isolated from a smear-ripened cheese.</title>
        <authorList>
            <consortium name="US DOE Joint Genome Institute (JGI-PGF)"/>
            <person name="Walter F."/>
            <person name="Albersmeier A."/>
            <person name="Kalinowski J."/>
            <person name="Ruckert C."/>
        </authorList>
    </citation>
    <scope>NUCLEOTIDE SEQUENCE</scope>
    <source>
        <strain evidence="1">JCM 3346</strain>
    </source>
</reference>
<name>A0A918CES3_AGRME</name>
<gene>
    <name evidence="1" type="ORF">GCM10010196_11940</name>
</gene>
<dbReference type="EMBL" id="BMRJ01000001">
    <property type="protein sequence ID" value="GGR20269.1"/>
    <property type="molecule type" value="Genomic_DNA"/>
</dbReference>
<reference evidence="1" key="2">
    <citation type="submission" date="2020-09" db="EMBL/GenBank/DDBJ databases">
        <authorList>
            <person name="Sun Q."/>
            <person name="Ohkuma M."/>
        </authorList>
    </citation>
    <scope>NUCLEOTIDE SEQUENCE</scope>
    <source>
        <strain evidence="1">JCM 3346</strain>
    </source>
</reference>
<keyword evidence="2" id="KW-1185">Reference proteome</keyword>
<evidence type="ECO:0000313" key="2">
    <source>
        <dbReference type="Proteomes" id="UP000610303"/>
    </source>
</evidence>
<protein>
    <submittedName>
        <fullName evidence="1">Uncharacterized protein</fullName>
    </submittedName>
</protein>
<organism evidence="1 2">
    <name type="scientific">Agromyces mediolanus</name>
    <name type="common">Corynebacterium mediolanum</name>
    <dbReference type="NCBI Taxonomy" id="41986"/>
    <lineage>
        <taxon>Bacteria</taxon>
        <taxon>Bacillati</taxon>
        <taxon>Actinomycetota</taxon>
        <taxon>Actinomycetes</taxon>
        <taxon>Micrococcales</taxon>
        <taxon>Microbacteriaceae</taxon>
        <taxon>Agromyces</taxon>
    </lineage>
</organism>
<dbReference type="Proteomes" id="UP000610303">
    <property type="component" value="Unassembled WGS sequence"/>
</dbReference>